<evidence type="ECO:0000313" key="1">
    <source>
        <dbReference type="EMBL" id="RAQ10241.1"/>
    </source>
</evidence>
<evidence type="ECO:0000313" key="2">
    <source>
        <dbReference type="Proteomes" id="UP000248899"/>
    </source>
</evidence>
<proteinExistence type="predicted"/>
<dbReference type="Proteomes" id="UP000248899">
    <property type="component" value="Unassembled WGS sequence"/>
</dbReference>
<gene>
    <name evidence="1" type="ORF">DPR02_15545</name>
</gene>
<name>A0AAQ0FEL3_BURCE</name>
<accession>A0AAQ0FEL3</accession>
<dbReference type="RefSeq" id="WP_111939897.1">
    <property type="nucleotide sequence ID" value="NZ_QLUZ01000007.1"/>
</dbReference>
<reference evidence="1 2" key="1">
    <citation type="submission" date="2018-06" db="EMBL/GenBank/DDBJ databases">
        <title>Towards the identification of Burkholderia cepacia strain which caused fatal septicemia.</title>
        <authorList>
            <person name="Bui L.A.T."/>
            <person name="Zakharova I.B."/>
            <person name="Shpak I.M."/>
            <person name="Teteryatnikova N."/>
            <person name="Ustinov D.V."/>
            <person name="Kuzyutina Y.A."/>
            <person name="Nguyen H.N."/>
            <person name="Antonov A.S."/>
            <person name="Avdyusheva E.F."/>
            <person name="Victorov D.V."/>
        </authorList>
    </citation>
    <scope>NUCLEOTIDE SEQUENCE [LARGE SCALE GENOMIC DNA]</scope>
    <source>
        <strain evidence="1 2">PT02</strain>
    </source>
</reference>
<dbReference type="AlphaFoldDB" id="A0AAQ0FEL3"/>
<protein>
    <submittedName>
        <fullName evidence="1">Uncharacterized protein</fullName>
    </submittedName>
</protein>
<sequence>MEQQKVSLTLPRDVREQIEAQRRAMSQRVGAELSFNQTATALLRRALGNANDFQPSRAG</sequence>
<organism evidence="1 2">
    <name type="scientific">Burkholderia cepacia</name>
    <name type="common">Pseudomonas cepacia</name>
    <dbReference type="NCBI Taxonomy" id="292"/>
    <lineage>
        <taxon>Bacteria</taxon>
        <taxon>Pseudomonadati</taxon>
        <taxon>Pseudomonadota</taxon>
        <taxon>Betaproteobacteria</taxon>
        <taxon>Burkholderiales</taxon>
        <taxon>Burkholderiaceae</taxon>
        <taxon>Burkholderia</taxon>
        <taxon>Burkholderia cepacia complex</taxon>
    </lineage>
</organism>
<dbReference type="EMBL" id="QLUZ01000007">
    <property type="protein sequence ID" value="RAQ10241.1"/>
    <property type="molecule type" value="Genomic_DNA"/>
</dbReference>
<comment type="caution">
    <text evidence="1">The sequence shown here is derived from an EMBL/GenBank/DDBJ whole genome shotgun (WGS) entry which is preliminary data.</text>
</comment>